<proteinExistence type="predicted"/>
<dbReference type="EMBL" id="JANPWB010000004">
    <property type="protein sequence ID" value="KAJ1193789.1"/>
    <property type="molecule type" value="Genomic_DNA"/>
</dbReference>
<keyword evidence="3" id="KW-1185">Reference proteome</keyword>
<protein>
    <submittedName>
        <fullName evidence="2">Uncharacterized protein</fullName>
    </submittedName>
</protein>
<reference evidence="2" key="1">
    <citation type="journal article" date="2022" name="bioRxiv">
        <title>Sequencing and chromosome-scale assembly of the giantPleurodeles waltlgenome.</title>
        <authorList>
            <person name="Brown T."/>
            <person name="Elewa A."/>
            <person name="Iarovenko S."/>
            <person name="Subramanian E."/>
            <person name="Araus A.J."/>
            <person name="Petzold A."/>
            <person name="Susuki M."/>
            <person name="Suzuki K.-i.T."/>
            <person name="Hayashi T."/>
            <person name="Toyoda A."/>
            <person name="Oliveira C."/>
            <person name="Osipova E."/>
            <person name="Leigh N.D."/>
            <person name="Simon A."/>
            <person name="Yun M.H."/>
        </authorList>
    </citation>
    <scope>NUCLEOTIDE SEQUENCE</scope>
    <source>
        <strain evidence="2">20211129_DDA</strain>
        <tissue evidence="2">Liver</tissue>
    </source>
</reference>
<dbReference type="Proteomes" id="UP001066276">
    <property type="component" value="Chromosome 2_2"/>
</dbReference>
<name>A0AAV7UXG9_PLEWA</name>
<accession>A0AAV7UXG9</accession>
<sequence>MSPIGHKGGHGSVTVCLPCIRIVRHLSVSPPLLQAQLCLNCSQLAARGPRLHRRTTWSQLPAGTGAASRYVRADLVPSTPLFSEGGLGPEVPQNKPQGSLRPSPFFTAAEAAPLGGRGTTSAELRSWRVQAGPHLLWGQRAQRGSRSSQRRAGSAGLLQAPVRAAKGSSPARGHSQSGHAHRHTARQLIEWLIIPGRLQRPERFGARR</sequence>
<feature type="region of interest" description="Disordered" evidence="1">
    <location>
        <begin position="163"/>
        <end position="183"/>
    </location>
</feature>
<evidence type="ECO:0000313" key="2">
    <source>
        <dbReference type="EMBL" id="KAJ1193789.1"/>
    </source>
</evidence>
<comment type="caution">
    <text evidence="2">The sequence shown here is derived from an EMBL/GenBank/DDBJ whole genome shotgun (WGS) entry which is preliminary data.</text>
</comment>
<organism evidence="2 3">
    <name type="scientific">Pleurodeles waltl</name>
    <name type="common">Iberian ribbed newt</name>
    <dbReference type="NCBI Taxonomy" id="8319"/>
    <lineage>
        <taxon>Eukaryota</taxon>
        <taxon>Metazoa</taxon>
        <taxon>Chordata</taxon>
        <taxon>Craniata</taxon>
        <taxon>Vertebrata</taxon>
        <taxon>Euteleostomi</taxon>
        <taxon>Amphibia</taxon>
        <taxon>Batrachia</taxon>
        <taxon>Caudata</taxon>
        <taxon>Salamandroidea</taxon>
        <taxon>Salamandridae</taxon>
        <taxon>Pleurodelinae</taxon>
        <taxon>Pleurodeles</taxon>
    </lineage>
</organism>
<evidence type="ECO:0000256" key="1">
    <source>
        <dbReference type="SAM" id="MobiDB-lite"/>
    </source>
</evidence>
<evidence type="ECO:0000313" key="3">
    <source>
        <dbReference type="Proteomes" id="UP001066276"/>
    </source>
</evidence>
<dbReference type="AlphaFoldDB" id="A0AAV7UXG9"/>
<gene>
    <name evidence="2" type="ORF">NDU88_003085</name>
</gene>